<name>A0A8S0UJR4_OLEEU</name>
<dbReference type="AlphaFoldDB" id="A0A8S0UJR4"/>
<protein>
    <submittedName>
        <fullName evidence="1">Uncharacterized protein</fullName>
    </submittedName>
</protein>
<dbReference type="Gramene" id="OE9A043483T1">
    <property type="protein sequence ID" value="OE9A043483C1"/>
    <property type="gene ID" value="OE9A043483"/>
</dbReference>
<dbReference type="EMBL" id="CACTIH010007840">
    <property type="protein sequence ID" value="CAA3018436.1"/>
    <property type="molecule type" value="Genomic_DNA"/>
</dbReference>
<evidence type="ECO:0000313" key="2">
    <source>
        <dbReference type="Proteomes" id="UP000594638"/>
    </source>
</evidence>
<organism evidence="1 2">
    <name type="scientific">Olea europaea subsp. europaea</name>
    <dbReference type="NCBI Taxonomy" id="158383"/>
    <lineage>
        <taxon>Eukaryota</taxon>
        <taxon>Viridiplantae</taxon>
        <taxon>Streptophyta</taxon>
        <taxon>Embryophyta</taxon>
        <taxon>Tracheophyta</taxon>
        <taxon>Spermatophyta</taxon>
        <taxon>Magnoliopsida</taxon>
        <taxon>eudicotyledons</taxon>
        <taxon>Gunneridae</taxon>
        <taxon>Pentapetalae</taxon>
        <taxon>asterids</taxon>
        <taxon>lamiids</taxon>
        <taxon>Lamiales</taxon>
        <taxon>Oleaceae</taxon>
        <taxon>Oleeae</taxon>
        <taxon>Olea</taxon>
    </lineage>
</organism>
<comment type="caution">
    <text evidence="1">The sequence shown here is derived from an EMBL/GenBank/DDBJ whole genome shotgun (WGS) entry which is preliminary data.</text>
</comment>
<accession>A0A8S0UJR4</accession>
<gene>
    <name evidence="1" type="ORF">OLEA9_A043483</name>
</gene>
<feature type="non-terminal residue" evidence="1">
    <location>
        <position position="98"/>
    </location>
</feature>
<evidence type="ECO:0000313" key="1">
    <source>
        <dbReference type="EMBL" id="CAA3018436.1"/>
    </source>
</evidence>
<keyword evidence="2" id="KW-1185">Reference proteome</keyword>
<reference evidence="1 2" key="1">
    <citation type="submission" date="2019-12" db="EMBL/GenBank/DDBJ databases">
        <authorList>
            <person name="Alioto T."/>
            <person name="Alioto T."/>
            <person name="Gomez Garrido J."/>
        </authorList>
    </citation>
    <scope>NUCLEOTIDE SEQUENCE [LARGE SCALE GENOMIC DNA]</scope>
</reference>
<proteinExistence type="predicted"/>
<sequence>MGKVRRRLDLHRGRRGRSASPCHLLFITEPSTTTTTVSDREDYRYQQAATPTAISGLFITVHCQCCLRGGDSLVQWPVLRRRRRRGKGEEMRGRGRRT</sequence>
<dbReference type="Proteomes" id="UP000594638">
    <property type="component" value="Unassembled WGS sequence"/>
</dbReference>